<dbReference type="InterPro" id="IPR011706">
    <property type="entry name" value="Cu-oxidase_C"/>
</dbReference>
<organism evidence="3 4">
    <name type="scientific">Helianthus annuus</name>
    <name type="common">Common sunflower</name>
    <dbReference type="NCBI Taxonomy" id="4232"/>
    <lineage>
        <taxon>Eukaryota</taxon>
        <taxon>Viridiplantae</taxon>
        <taxon>Streptophyta</taxon>
        <taxon>Embryophyta</taxon>
        <taxon>Tracheophyta</taxon>
        <taxon>Spermatophyta</taxon>
        <taxon>Magnoliopsida</taxon>
        <taxon>eudicotyledons</taxon>
        <taxon>Gunneridae</taxon>
        <taxon>Pentapetalae</taxon>
        <taxon>asterids</taxon>
        <taxon>campanulids</taxon>
        <taxon>Asterales</taxon>
        <taxon>Asteraceae</taxon>
        <taxon>Asteroideae</taxon>
        <taxon>Heliantheae alliance</taxon>
        <taxon>Heliantheae</taxon>
        <taxon>Helianthus</taxon>
    </lineage>
</organism>
<dbReference type="GO" id="GO:0005507">
    <property type="term" value="F:copper ion binding"/>
    <property type="evidence" value="ECO:0007669"/>
    <property type="project" value="InterPro"/>
</dbReference>
<comment type="caution">
    <text evidence="3">The sequence shown here is derived from an EMBL/GenBank/DDBJ whole genome shotgun (WGS) entry which is preliminary data.</text>
</comment>
<accession>A0A9K3IWZ2</accession>
<dbReference type="GO" id="GO:0052716">
    <property type="term" value="F:hydroquinone:oxygen oxidoreductase activity"/>
    <property type="evidence" value="ECO:0007669"/>
    <property type="project" value="UniProtKB-EC"/>
</dbReference>
<reference evidence="3" key="1">
    <citation type="journal article" date="2017" name="Nature">
        <title>The sunflower genome provides insights into oil metabolism, flowering and Asterid evolution.</title>
        <authorList>
            <person name="Badouin H."/>
            <person name="Gouzy J."/>
            <person name="Grassa C.J."/>
            <person name="Murat F."/>
            <person name="Staton S.E."/>
            <person name="Cottret L."/>
            <person name="Lelandais-Briere C."/>
            <person name="Owens G.L."/>
            <person name="Carrere S."/>
            <person name="Mayjonade B."/>
            <person name="Legrand L."/>
            <person name="Gill N."/>
            <person name="Kane N.C."/>
            <person name="Bowers J.E."/>
            <person name="Hubner S."/>
            <person name="Bellec A."/>
            <person name="Berard A."/>
            <person name="Berges H."/>
            <person name="Blanchet N."/>
            <person name="Boniface M.C."/>
            <person name="Brunel D."/>
            <person name="Catrice O."/>
            <person name="Chaidir N."/>
            <person name="Claudel C."/>
            <person name="Donnadieu C."/>
            <person name="Faraut T."/>
            <person name="Fievet G."/>
            <person name="Helmstetter N."/>
            <person name="King M."/>
            <person name="Knapp S.J."/>
            <person name="Lai Z."/>
            <person name="Le Paslier M.C."/>
            <person name="Lippi Y."/>
            <person name="Lorenzon L."/>
            <person name="Mandel J.R."/>
            <person name="Marage G."/>
            <person name="Marchand G."/>
            <person name="Marquand E."/>
            <person name="Bret-Mestries E."/>
            <person name="Morien E."/>
            <person name="Nambeesan S."/>
            <person name="Nguyen T."/>
            <person name="Pegot-Espagnet P."/>
            <person name="Pouilly N."/>
            <person name="Raftis F."/>
            <person name="Sallet E."/>
            <person name="Schiex T."/>
            <person name="Thomas J."/>
            <person name="Vandecasteele C."/>
            <person name="Vares D."/>
            <person name="Vear F."/>
            <person name="Vautrin S."/>
            <person name="Crespi M."/>
            <person name="Mangin B."/>
            <person name="Burke J.M."/>
            <person name="Salse J."/>
            <person name="Munos S."/>
            <person name="Vincourt P."/>
            <person name="Rieseberg L.H."/>
            <person name="Langlade N.B."/>
        </authorList>
    </citation>
    <scope>NUCLEOTIDE SEQUENCE</scope>
    <source>
        <tissue evidence="3">Leaves</tissue>
    </source>
</reference>
<evidence type="ECO:0000313" key="4">
    <source>
        <dbReference type="Proteomes" id="UP000215914"/>
    </source>
</evidence>
<keyword evidence="3" id="KW-0560">Oxidoreductase</keyword>
<sequence length="63" mass="6643">MNTIGVPVVGGWAAIKFVADNPSRGLVYALIHLTWGLSVALIVKNGQGPLETLPHPPADLPRC</sequence>
<protein>
    <submittedName>
        <fullName evidence="3">Laccase</fullName>
        <ecNumber evidence="3">1.10.3.2</ecNumber>
    </submittedName>
</protein>
<dbReference type="Pfam" id="PF07731">
    <property type="entry name" value="Cu-oxidase_2"/>
    <property type="match status" value="1"/>
</dbReference>
<evidence type="ECO:0000259" key="2">
    <source>
        <dbReference type="Pfam" id="PF07731"/>
    </source>
</evidence>
<dbReference type="Gramene" id="mRNA:HanXRQr2_Chr05g0194511">
    <property type="protein sequence ID" value="mRNA:HanXRQr2_Chr05g0194511"/>
    <property type="gene ID" value="HanXRQr2_Chr05g0194511"/>
</dbReference>
<evidence type="ECO:0000256" key="1">
    <source>
        <dbReference type="ARBA" id="ARBA00010609"/>
    </source>
</evidence>
<gene>
    <name evidence="3" type="ORF">HanXRQr2_Chr05g0194511</name>
</gene>
<proteinExistence type="inferred from homology"/>
<reference evidence="3" key="2">
    <citation type="submission" date="2020-06" db="EMBL/GenBank/DDBJ databases">
        <title>Helianthus annuus Genome sequencing and assembly Release 2.</title>
        <authorList>
            <person name="Gouzy J."/>
            <person name="Langlade N."/>
            <person name="Munos S."/>
        </authorList>
    </citation>
    <scope>NUCLEOTIDE SEQUENCE</scope>
    <source>
        <tissue evidence="3">Leaves</tissue>
    </source>
</reference>
<dbReference type="EC" id="1.10.3.2" evidence="3"/>
<dbReference type="Gene3D" id="2.60.40.420">
    <property type="entry name" value="Cupredoxins - blue copper proteins"/>
    <property type="match status" value="1"/>
</dbReference>
<dbReference type="EMBL" id="MNCJ02000320">
    <property type="protein sequence ID" value="KAF5804211.1"/>
    <property type="molecule type" value="Genomic_DNA"/>
</dbReference>
<dbReference type="InterPro" id="IPR008972">
    <property type="entry name" value="Cupredoxin"/>
</dbReference>
<dbReference type="Proteomes" id="UP000215914">
    <property type="component" value="Unassembled WGS sequence"/>
</dbReference>
<evidence type="ECO:0000313" key="3">
    <source>
        <dbReference type="EMBL" id="KAF5804211.1"/>
    </source>
</evidence>
<feature type="domain" description="Plastocyanin-like" evidence="2">
    <location>
        <begin position="2"/>
        <end position="46"/>
    </location>
</feature>
<keyword evidence="4" id="KW-1185">Reference proteome</keyword>
<dbReference type="SUPFAM" id="SSF49503">
    <property type="entry name" value="Cupredoxins"/>
    <property type="match status" value="1"/>
</dbReference>
<comment type="similarity">
    <text evidence="1">Belongs to the multicopper oxidase family.</text>
</comment>
<name>A0A9K3IWZ2_HELAN</name>
<dbReference type="AlphaFoldDB" id="A0A9K3IWZ2"/>